<dbReference type="InterPro" id="IPR031728">
    <property type="entry name" value="GlcAase_C"/>
</dbReference>
<reference evidence="3" key="1">
    <citation type="journal article" date="2015" name="Genome Announc.">
        <title>Draft genome sequence of the cellulolytic fungus Chaetomium globosum.</title>
        <authorList>
            <person name="Cuomo C.A."/>
            <person name="Untereiner W.A."/>
            <person name="Ma L.-J."/>
            <person name="Grabherr M."/>
            <person name="Birren B.W."/>
        </authorList>
    </citation>
    <scope>NUCLEOTIDE SEQUENCE [LARGE SCALE GENOMIC DNA]</scope>
    <source>
        <strain evidence="3">ATCC 6205 / CBS 148.51 / DSM 1962 / NBRC 6347 / NRRL 1970</strain>
    </source>
</reference>
<dbReference type="GeneID" id="4386499"/>
<dbReference type="HOGENOM" id="CLU_022148_0_0_1"/>
<dbReference type="InParanoid" id="Q2HCZ5"/>
<organism evidence="2 3">
    <name type="scientific">Chaetomium globosum (strain ATCC 6205 / CBS 148.51 / DSM 1962 / NBRC 6347 / NRRL 1970)</name>
    <name type="common">Soil fungus</name>
    <dbReference type="NCBI Taxonomy" id="306901"/>
    <lineage>
        <taxon>Eukaryota</taxon>
        <taxon>Fungi</taxon>
        <taxon>Dikarya</taxon>
        <taxon>Ascomycota</taxon>
        <taxon>Pezizomycotina</taxon>
        <taxon>Sordariomycetes</taxon>
        <taxon>Sordariomycetidae</taxon>
        <taxon>Sordariales</taxon>
        <taxon>Chaetomiaceae</taxon>
        <taxon>Chaetomium</taxon>
    </lineage>
</organism>
<accession>Q2HCZ5</accession>
<keyword evidence="3" id="KW-1185">Reference proteome</keyword>
<dbReference type="AlphaFoldDB" id="Q2HCZ5"/>
<dbReference type="PANTHER" id="PTHR36183:SF2">
    <property type="entry name" value="BETA-GLUCURONIDASE C-TERMINAL DOMAIN-CONTAINING PROTEIN"/>
    <property type="match status" value="1"/>
</dbReference>
<dbReference type="PANTHER" id="PTHR36183">
    <property type="entry name" value="BETA-GLUCURONIDASE"/>
    <property type="match status" value="1"/>
</dbReference>
<dbReference type="RefSeq" id="XP_001221130.1">
    <property type="nucleotide sequence ID" value="XM_001221129.1"/>
</dbReference>
<evidence type="ECO:0000259" key="1">
    <source>
        <dbReference type="Pfam" id="PF16862"/>
    </source>
</evidence>
<dbReference type="VEuPathDB" id="FungiDB:CHGG_01909"/>
<evidence type="ECO:0000313" key="2">
    <source>
        <dbReference type="EMBL" id="EAQ93674.1"/>
    </source>
</evidence>
<dbReference type="InterPro" id="IPR017853">
    <property type="entry name" value="GH"/>
</dbReference>
<proteinExistence type="predicted"/>
<dbReference type="EMBL" id="CH408029">
    <property type="protein sequence ID" value="EAQ93674.1"/>
    <property type="molecule type" value="Genomic_DNA"/>
</dbReference>
<dbReference type="OMA" id="TWEYGNE"/>
<protein>
    <recommendedName>
        <fullName evidence="1">Beta-glucuronidase C-terminal domain-containing protein</fullName>
    </recommendedName>
</protein>
<dbReference type="OrthoDB" id="2796951at2759"/>
<dbReference type="Pfam" id="PF16862">
    <property type="entry name" value="Glyco_hydro_79C"/>
    <property type="match status" value="1"/>
</dbReference>
<dbReference type="eggNOG" id="ENOG502QW09">
    <property type="taxonomic scope" value="Eukaryota"/>
</dbReference>
<name>Q2HCZ5_CHAGB</name>
<dbReference type="Gene3D" id="3.20.20.80">
    <property type="entry name" value="Glycosidases"/>
    <property type="match status" value="1"/>
</dbReference>
<gene>
    <name evidence="2" type="ORF">CHGG_01909</name>
</gene>
<dbReference type="SUPFAM" id="SSF51445">
    <property type="entry name" value="(Trans)glycosidases"/>
    <property type="match status" value="1"/>
</dbReference>
<feature type="domain" description="Beta-glucuronidase C-terminal" evidence="1">
    <location>
        <begin position="386"/>
        <end position="515"/>
    </location>
</feature>
<dbReference type="InterPro" id="IPR052974">
    <property type="entry name" value="GH79_Enzymes"/>
</dbReference>
<sequence length="557" mass="59666">MKQVALLYTLTSPALVSYSIEFSSFPEFADNIGHIIGHKPYIRVGGNTQDYALYDASLPYALNGTFDPARSNDYPTTITIGPSYFEAYNTWKDVKYYHGFNLGLGGNRSSGWQTLLDTVPLACKALGGGKLYVWGYGNEPDLYSTSAQGPVRPSDWSEDAYVSQWHNGTRQIKALIEEHCPELAGEDNYGYMAPSFAGVGNRLKAAAAWEAGLNDDQNVKLFSTHNYISGAETPGVTLQGTLMNHAVTKRSVDAHVDEYNTVLSQSTNPVPPLIFGETNSLYNQGRPGLSNTFGAALWGLDFNLYAASVGFKRVHMHMGTNYRLPPQYAAWQPVSTALTTLGTKAPYYGSIAVAAALGPTPATVVEIPLTPPSQTSSTPSLLPESAYAIYTAHGTRLTRLIILNLRTYNTTLNGAGLEPLPPPSDSDPATPPPRGVVEYAFRLPAEMASRVVGVRRLMANGSDAITGISWDGWSYNYELDGGRPVRLGNVTVGERVVVGEGGVVRVGVPDASAVVVDLDLEEEEEEGLGGDVVDVDVDADVGVGVGVGVDVVKGKGK</sequence>
<evidence type="ECO:0000313" key="3">
    <source>
        <dbReference type="Proteomes" id="UP000001056"/>
    </source>
</evidence>
<dbReference type="Proteomes" id="UP000001056">
    <property type="component" value="Unassembled WGS sequence"/>
</dbReference>